<evidence type="ECO:0000256" key="4">
    <source>
        <dbReference type="SAM" id="MobiDB-lite"/>
    </source>
</evidence>
<dbReference type="SMART" id="SM00028">
    <property type="entry name" value="TPR"/>
    <property type="match status" value="5"/>
</dbReference>
<dbReference type="InterPro" id="IPR018704">
    <property type="entry name" value="SecYEG/CpoB_TPR"/>
</dbReference>
<keyword evidence="7" id="KW-1185">Reference proteome</keyword>
<dbReference type="Pfam" id="PF13432">
    <property type="entry name" value="TPR_16"/>
    <property type="match status" value="1"/>
</dbReference>
<feature type="region of interest" description="Disordered" evidence="4">
    <location>
        <begin position="358"/>
        <end position="384"/>
    </location>
</feature>
<sequence length="660" mass="72620">MSPGRRALLLGWSGADWELLHPLIAAGAMPNLAKFLENSVQGSLRTLQPQFPPLLWTSVVTGKGPVEHNILHGLTVHPTGDILPVSRLDIGCQTITDIVNAAGGTTVSINWPLSYPAVGHSASELCFRLAGSSNALEPLAPAAVSPSHTEELVQGLRMSPAELSREELEFFVSDLDNAQAAGDPLLQQLAVALAETISTHVVAMEMMESADWNLALLRYELLDTLGPAFMANHPPQLGWVNDELYDRYQGTIAAGCRYLDLLFAALLDRAGNECSIVLFSERGLQSGEQRPNSRELAEQRGAAPWYREQGILAMSGPQLHHEGSVHGAGLLDIAPTVLAMLDLPRGDDMRGRVLAESFSEPPPDIRIGTHEPLTPAKSETLSPAQTDALRSRWLETGVIKEADVALTSAGILSETSFNRAIAMMENRQFQSAHKILEKLHQEQPENERIALHLARCKRRTGHLEDSAKLLQAVVDHPQQRPYELIQLAQLQIATGLYEQALGNLFRAEQAEGERPQVHATIGQVYLKLGRWEQAERAYRKALQRDPQHAEAHRGMAATRLGQRDFLACIDSALTAIDLDRNQPQAHYFLARALAATERPDTAIAAYETTLELNPDHTDARQQLLILLEQQGFTEEAERHRAKLIRQEALAAVSKQMHAQK</sequence>
<dbReference type="EMBL" id="CP036422">
    <property type="protein sequence ID" value="QFU77661.1"/>
    <property type="molecule type" value="Genomic_DNA"/>
</dbReference>
<dbReference type="RefSeq" id="WP_153240808.1">
    <property type="nucleotide sequence ID" value="NZ_CP036422.1"/>
</dbReference>
<evidence type="ECO:0000259" key="5">
    <source>
        <dbReference type="Pfam" id="PF09976"/>
    </source>
</evidence>
<dbReference type="Pfam" id="PF09976">
    <property type="entry name" value="TPR_21"/>
    <property type="match status" value="1"/>
</dbReference>
<accession>A0A5P9NPC8</accession>
<evidence type="ECO:0000256" key="1">
    <source>
        <dbReference type="ARBA" id="ARBA00022737"/>
    </source>
</evidence>
<dbReference type="Pfam" id="PF01663">
    <property type="entry name" value="Phosphodiest"/>
    <property type="match status" value="1"/>
</dbReference>
<dbReference type="PROSITE" id="PS50293">
    <property type="entry name" value="TPR_REGION"/>
    <property type="match status" value="1"/>
</dbReference>
<dbReference type="Gene3D" id="3.40.720.10">
    <property type="entry name" value="Alkaline Phosphatase, subunit A"/>
    <property type="match status" value="1"/>
</dbReference>
<keyword evidence="2 3" id="KW-0802">TPR repeat</keyword>
<dbReference type="InterPro" id="IPR002591">
    <property type="entry name" value="Phosphodiest/P_Trfase"/>
</dbReference>
<dbReference type="PROSITE" id="PS50005">
    <property type="entry name" value="TPR"/>
    <property type="match status" value="2"/>
</dbReference>
<dbReference type="InterPro" id="IPR019734">
    <property type="entry name" value="TPR_rpt"/>
</dbReference>
<feature type="repeat" description="TPR" evidence="3">
    <location>
        <begin position="583"/>
        <end position="616"/>
    </location>
</feature>
<dbReference type="InterPro" id="IPR051685">
    <property type="entry name" value="Ycf3/AcsC/BcsC/TPR_MFPF"/>
</dbReference>
<dbReference type="OrthoDB" id="9766710at2"/>
<feature type="domain" description="Ancillary SecYEG translocon subunit/Cell division coordinator CpoB TPR" evidence="5">
    <location>
        <begin position="421"/>
        <end position="549"/>
    </location>
</feature>
<dbReference type="SUPFAM" id="SSF53649">
    <property type="entry name" value="Alkaline phosphatase-like"/>
    <property type="match status" value="1"/>
</dbReference>
<dbReference type="PANTHER" id="PTHR44943">
    <property type="entry name" value="CELLULOSE SYNTHASE OPERON PROTEIN C"/>
    <property type="match status" value="1"/>
</dbReference>
<name>A0A5P9NPC8_9GAMM</name>
<dbReference type="InterPro" id="IPR017850">
    <property type="entry name" value="Alkaline_phosphatase_core_sf"/>
</dbReference>
<organism evidence="6 7">
    <name type="scientific">Halioglobus maricola</name>
    <dbReference type="NCBI Taxonomy" id="2601894"/>
    <lineage>
        <taxon>Bacteria</taxon>
        <taxon>Pseudomonadati</taxon>
        <taxon>Pseudomonadota</taxon>
        <taxon>Gammaproteobacteria</taxon>
        <taxon>Cellvibrionales</taxon>
        <taxon>Halieaceae</taxon>
        <taxon>Halioglobus</taxon>
    </lineage>
</organism>
<protein>
    <submittedName>
        <fullName evidence="6">Tetratricopeptide repeat protein</fullName>
    </submittedName>
</protein>
<evidence type="ECO:0000313" key="6">
    <source>
        <dbReference type="EMBL" id="QFU77661.1"/>
    </source>
</evidence>
<feature type="repeat" description="TPR" evidence="3">
    <location>
        <begin position="515"/>
        <end position="548"/>
    </location>
</feature>
<dbReference type="KEGG" id="halc:EY643_19375"/>
<dbReference type="Proteomes" id="UP000326287">
    <property type="component" value="Chromosome"/>
</dbReference>
<dbReference type="AlphaFoldDB" id="A0A5P9NPC8"/>
<dbReference type="Gene3D" id="1.25.40.10">
    <property type="entry name" value="Tetratricopeptide repeat domain"/>
    <property type="match status" value="2"/>
</dbReference>
<reference evidence="6 7" key="1">
    <citation type="submission" date="2019-02" db="EMBL/GenBank/DDBJ databases">
        <authorList>
            <person name="Li S.-H."/>
        </authorList>
    </citation>
    <scope>NUCLEOTIDE SEQUENCE [LARGE SCALE GENOMIC DNA]</scope>
    <source>
        <strain evidence="6 7">IMCC14385</strain>
    </source>
</reference>
<evidence type="ECO:0000256" key="2">
    <source>
        <dbReference type="ARBA" id="ARBA00022803"/>
    </source>
</evidence>
<dbReference type="InterPro" id="IPR011990">
    <property type="entry name" value="TPR-like_helical_dom_sf"/>
</dbReference>
<dbReference type="SUPFAM" id="SSF48452">
    <property type="entry name" value="TPR-like"/>
    <property type="match status" value="2"/>
</dbReference>
<keyword evidence="1" id="KW-0677">Repeat</keyword>
<gene>
    <name evidence="6" type="ORF">EY643_19375</name>
</gene>
<evidence type="ECO:0000256" key="3">
    <source>
        <dbReference type="PROSITE-ProRule" id="PRU00339"/>
    </source>
</evidence>
<dbReference type="PANTHER" id="PTHR44943:SF8">
    <property type="entry name" value="TPR REPEAT-CONTAINING PROTEIN MJ0263"/>
    <property type="match status" value="1"/>
</dbReference>
<proteinExistence type="predicted"/>
<evidence type="ECO:0000313" key="7">
    <source>
        <dbReference type="Proteomes" id="UP000326287"/>
    </source>
</evidence>